<evidence type="ECO:0000256" key="1">
    <source>
        <dbReference type="SAM" id="MobiDB-lite"/>
    </source>
</evidence>
<feature type="compositionally biased region" description="Low complexity" evidence="1">
    <location>
        <begin position="687"/>
        <end position="706"/>
    </location>
</feature>
<feature type="region of interest" description="Disordered" evidence="1">
    <location>
        <begin position="2934"/>
        <end position="2974"/>
    </location>
</feature>
<feature type="compositionally biased region" description="Basic and acidic residues" evidence="1">
    <location>
        <begin position="784"/>
        <end position="827"/>
    </location>
</feature>
<feature type="compositionally biased region" description="Basic and acidic residues" evidence="1">
    <location>
        <begin position="2540"/>
        <end position="2554"/>
    </location>
</feature>
<dbReference type="OrthoDB" id="354960at2759"/>
<feature type="compositionally biased region" description="Basic and acidic residues" evidence="1">
    <location>
        <begin position="378"/>
        <end position="389"/>
    </location>
</feature>
<dbReference type="Proteomes" id="UP000221165">
    <property type="component" value="Unassembled WGS sequence"/>
</dbReference>
<feature type="compositionally biased region" description="Basic and acidic residues" evidence="1">
    <location>
        <begin position="2753"/>
        <end position="2776"/>
    </location>
</feature>
<feature type="region of interest" description="Disordered" evidence="1">
    <location>
        <begin position="679"/>
        <end position="763"/>
    </location>
</feature>
<feature type="region of interest" description="Disordered" evidence="1">
    <location>
        <begin position="1366"/>
        <end position="1427"/>
    </location>
</feature>
<feature type="compositionally biased region" description="Basic and acidic residues" evidence="1">
    <location>
        <begin position="1485"/>
        <end position="1516"/>
    </location>
</feature>
<dbReference type="EMBL" id="MIGC01003922">
    <property type="protein sequence ID" value="PHJ18747.1"/>
    <property type="molecule type" value="Genomic_DNA"/>
</dbReference>
<feature type="compositionally biased region" description="Polar residues" evidence="1">
    <location>
        <begin position="1"/>
        <end position="13"/>
    </location>
</feature>
<feature type="compositionally biased region" description="Basic and acidic residues" evidence="1">
    <location>
        <begin position="2083"/>
        <end position="2095"/>
    </location>
</feature>
<feature type="compositionally biased region" description="Basic and acidic residues" evidence="1">
    <location>
        <begin position="2563"/>
        <end position="2577"/>
    </location>
</feature>
<feature type="compositionally biased region" description="Low complexity" evidence="1">
    <location>
        <begin position="2315"/>
        <end position="2350"/>
    </location>
</feature>
<feature type="compositionally biased region" description="Basic and acidic residues" evidence="1">
    <location>
        <begin position="2588"/>
        <end position="2609"/>
    </location>
</feature>
<feature type="compositionally biased region" description="Low complexity" evidence="1">
    <location>
        <begin position="834"/>
        <end position="855"/>
    </location>
</feature>
<comment type="caution">
    <text evidence="3">The sequence shown here is derived from an EMBL/GenBank/DDBJ whole genome shotgun (WGS) entry which is preliminary data.</text>
</comment>
<feature type="compositionally biased region" description="Acidic residues" evidence="1">
    <location>
        <begin position="2038"/>
        <end position="2049"/>
    </location>
</feature>
<feature type="region of interest" description="Disordered" evidence="1">
    <location>
        <begin position="2023"/>
        <end position="2113"/>
    </location>
</feature>
<feature type="compositionally biased region" description="Basic and acidic residues" evidence="1">
    <location>
        <begin position="2416"/>
        <end position="2433"/>
    </location>
</feature>
<feature type="compositionally biased region" description="Basic and acidic residues" evidence="1">
    <location>
        <begin position="2235"/>
        <end position="2245"/>
    </location>
</feature>
<feature type="region of interest" description="Disordered" evidence="1">
    <location>
        <begin position="940"/>
        <end position="1036"/>
    </location>
</feature>
<feature type="region of interest" description="Disordered" evidence="1">
    <location>
        <begin position="1485"/>
        <end position="1930"/>
    </location>
</feature>
<feature type="compositionally biased region" description="Low complexity" evidence="1">
    <location>
        <begin position="1810"/>
        <end position="1824"/>
    </location>
</feature>
<feature type="compositionally biased region" description="Acidic residues" evidence="1">
    <location>
        <begin position="490"/>
        <end position="506"/>
    </location>
</feature>
<feature type="compositionally biased region" description="Basic and acidic residues" evidence="1">
    <location>
        <begin position="2147"/>
        <end position="2162"/>
    </location>
</feature>
<feature type="region of interest" description="Disordered" evidence="1">
    <location>
        <begin position="313"/>
        <end position="511"/>
    </location>
</feature>
<feature type="compositionally biased region" description="Low complexity" evidence="1">
    <location>
        <begin position="459"/>
        <end position="489"/>
    </location>
</feature>
<dbReference type="InterPro" id="IPR044046">
    <property type="entry name" value="E3_ligase_UBR-like_C"/>
</dbReference>
<organism evidence="3 4">
    <name type="scientific">Cystoisospora suis</name>
    <dbReference type="NCBI Taxonomy" id="483139"/>
    <lineage>
        <taxon>Eukaryota</taxon>
        <taxon>Sar</taxon>
        <taxon>Alveolata</taxon>
        <taxon>Apicomplexa</taxon>
        <taxon>Conoidasida</taxon>
        <taxon>Coccidia</taxon>
        <taxon>Eucoccidiorida</taxon>
        <taxon>Eimeriorina</taxon>
        <taxon>Sarcocystidae</taxon>
        <taxon>Cystoisospora</taxon>
    </lineage>
</organism>
<feature type="compositionally biased region" description="Polar residues" evidence="1">
    <location>
        <begin position="1833"/>
        <end position="1851"/>
    </location>
</feature>
<feature type="compositionally biased region" description="Polar residues" evidence="1">
    <location>
        <begin position="1659"/>
        <end position="1671"/>
    </location>
</feature>
<feature type="compositionally biased region" description="Basic residues" evidence="1">
    <location>
        <begin position="2210"/>
        <end position="2219"/>
    </location>
</feature>
<dbReference type="Pfam" id="PF18995">
    <property type="entry name" value="PRT6_C"/>
    <property type="match status" value="1"/>
</dbReference>
<feature type="compositionally biased region" description="Low complexity" evidence="1">
    <location>
        <begin position="600"/>
        <end position="612"/>
    </location>
</feature>
<feature type="domain" description="E3 ubiquitin-protein ligase UBR-like C-terminal" evidence="2">
    <location>
        <begin position="3188"/>
        <end position="3326"/>
    </location>
</feature>
<feature type="compositionally biased region" description="Basic and acidic residues" evidence="1">
    <location>
        <begin position="1672"/>
        <end position="1684"/>
    </location>
</feature>
<feature type="compositionally biased region" description="Basic and acidic residues" evidence="1">
    <location>
        <begin position="2176"/>
        <end position="2193"/>
    </location>
</feature>
<feature type="compositionally biased region" description="Polar residues" evidence="1">
    <location>
        <begin position="1982"/>
        <end position="1991"/>
    </location>
</feature>
<feature type="compositionally biased region" description="Basic and acidic residues" evidence="1">
    <location>
        <begin position="2386"/>
        <end position="2395"/>
    </location>
</feature>
<feature type="compositionally biased region" description="Low complexity" evidence="1">
    <location>
        <begin position="1604"/>
        <end position="1624"/>
    </location>
</feature>
<feature type="compositionally biased region" description="Basic and acidic residues" evidence="1">
    <location>
        <begin position="1766"/>
        <end position="1775"/>
    </location>
</feature>
<evidence type="ECO:0000259" key="2">
    <source>
        <dbReference type="Pfam" id="PF18995"/>
    </source>
</evidence>
<feature type="compositionally biased region" description="Acidic residues" evidence="1">
    <location>
        <begin position="2936"/>
        <end position="2946"/>
    </location>
</feature>
<feature type="compositionally biased region" description="Basic and acidic residues" evidence="1">
    <location>
        <begin position="1104"/>
        <end position="1132"/>
    </location>
</feature>
<dbReference type="GeneID" id="94430778"/>
<accession>A0A2C6KMJ3</accession>
<evidence type="ECO:0000313" key="3">
    <source>
        <dbReference type="EMBL" id="PHJ18747.1"/>
    </source>
</evidence>
<keyword evidence="4" id="KW-1185">Reference proteome</keyword>
<feature type="compositionally biased region" description="Acidic residues" evidence="1">
    <location>
        <begin position="2958"/>
        <end position="2970"/>
    </location>
</feature>
<feature type="region of interest" description="Disordered" evidence="1">
    <location>
        <begin position="2520"/>
        <end position="2639"/>
    </location>
</feature>
<sequence length="3354" mass="375054">MMTTAPRTSSSPSGIEIAGRGSLARNHQRSFPLRQGGRGARGGASSSGSPSNYYADRGREEEEERRERRSRGEEGLRGVGWGNRVFNPTRVTHTVREGSYVMLGGRTGGSSAEISADRRSHASPLLLQGGSSVSTGPRGLVGRGNDAMDEYTGEGGESEGRRDAFFEEVEGGGDSSQEFYPLSHNEEEEEEEEMSSRKAILPSSERWGRNEEEQDEEALESLTLPGSYSYEFLPNQISSQTSYQGLHIRSCGHRMHLTCYRRYQKSQQNYLYLSELLLPCPYCHQPCNLLLIDSPPPPLARIQLHSLLRFHMKKKQRQEEQEKEGACHTWMKKALHDKDDEKDSKQGKEREKELLLGGHTKEGSGCEEPMTRSSFSLFKEEKNKKDPNEGRFSSSLQGSTPTTGANSRRSEALTPSAKSLRGAPQPFRKYSYSISSTSSSLEDREASSHHSQNLKETASMDVSSSSSSISPSSFSRQGEPSSSSSFASMSEDEERDSEDENDEENEERSVSCTSPSYRFSWKKTLFTLIYRCHELRSQRSLIPLSLISSRTGVTNSPVRLDLPLLQTPAGRDLLHLSRVGLRLSPLSLPAPILLPPSPFPSNSSSSSLFSAPTRGGDLRGRSAPSSRPVGLAGSGRQGGEGVVSRIGGGVTIHQPNSSQTSSSFLSLSSIPTNVIHSPPNSFLTGRAPDTSSSASSAAPIPPSSLSQRITPGNSVSLSPHIWGVRTPPPHATQNAPGQTTESRGDSSSKGVEGEKEIEGSSFSSSFSIAAAPSWCFPSSRSRHSRECDGEDQEMKRRIDQERGGVPKKNERDSPLSSRDHLLHRTDHLSPPMPSSSSSSSSSSQSSGNLSVSDSSNHPPLHPQNVLPLREFPHTSHPSSSSLSSSSSSTSSARPISNQTSEASLEQGIFLSTLPPPSSSSSSSSSFLLPLAEHPVVSPLFSTEEGSELPHSIPQEDPSLSLLPPTFISLSPTPSSSSSSSTSSTTTTAAASGVLFLPSTSQREPQNTPHASPSAFEGSPPPDITLPMTRPTGGFAAEGLGGRDIHLLWDDERQAGSRQVGVIGGLMIERSQEQGGGIERENEGMLEGEEEQERRRLRFGGGGGEEEREREQRREGGQEEDRRNEEREREREGRRRRLSIWSAASDLMDFFGRGTGGGIIGRQEEMNNDYDYDPRGQASEVKTPEKNPCASSPMSYERNAFIVHPLAMISKVISDTIEHAEMSLRETKKTEELSLWKPEVLHGCYAVYLHLADELQHIAIGEKGFTAFDLYLHDLELTTLYHCPLFSSPVAQRVSSNTFPIPFDRRDSLTQNSTADPPHGIHTPAPTTTPTTTGYRHTLFPDSMGTDYRASADGDKLADVKGMEKKEMNMKKSSAETSLGTAETEGERRMKTTCLHEKGKRRKNSLDAGEEGKEDEIKKNQMRRTDKKFRKGEKLSLQGERDFLLPSQSCSFVDLVSSLAFLHPSTRFHLLTRLFLSFHSLAVQARAHESDRSHRERKKGGEEKLRHAHRAQTDGKAETSAPQGKAENHIGDDEGMTCGLTSLGGTNIDASMASQTPPPPPVDASHPPFVVTDSGLDTPPGISSYGYLHSHPMANHVSTSPPPSSSSRTTSSSTAWPAASSSPGSRQIKDESLSRDEKVSGHPPSTYEVEAMVITHTRDSGNSTEGQKSLSHSSEDKKNREREGGGEEEEDRHRERRRRKDEEGDSGAEGHGRSSSVSSLEAALREIEEEVSKGMLSCKDLDGEEKEEEEGGGDKKEDDIHMEEEEADHHLKHQEEQEGEEESPRQTTLQILPLHNVNVSTAEKEENMTGSSSSFSSSSCASHSSGVLAMGNVGRTSSSSASRGQVFAQTSKPLREATCMRGDEKKEEVDNRDGKVSLERSRDRENEREQEEEMDEDLDKPKKKNNIVVGKKGNDEEEEEEKTRKMTMVETRKKKTNKEDIYIETLQVYVQLFFLSEVIAILWQWWDRLPFSTDDEEEENEPFSHSNASSRGGQDEEKEDDSAWKEIWRILRRQVRLQRQSYEGDFPLSFQQQQPGGGGDEEESYAEDETFERSMSRERRSNRNDKDREAEREEQGEESGSSRGHGEKAERCKKTSLDVLPSSSSSMSSRRDEEARVRFAFEKSFVSDLFSSRKQVKEEEEKEDGDGDYGRATRDRSVLERQVGRRRRREEADEEDLLKKREENNENKEEHDEGSFLVSSTAEPPGDPKIKTSKRRTSRRRHEEEGEEKKEEEEDLKQHPYQDDGARRRRKRCEGEEAKGERRVEREEVSMRGEKEEENEEGGGVTPVENKKKVAMYEVSKEDPAINADMIKMTGSSPSVHETSSSSLSGDAKSTFLTSSFSSSSSTTTRHSSSHGRRSSQSPPLESLEEEKKKNEEGACSLSSTEKNNEENQRREEEEEHDGEEETETADEEEKDYEERKQLYEKEKREKKKKMEAIFVEATRETESLVRQWRREVEDEPLEWEGDVTTLEEIRRADDLSASVWLEDLRLLGRRLPFPPRKEQIGAAILPLPSRLRERLQFACPKREEEEDRESFSSSKKKGEEKKDELKEGLRTRKRRRERKREENETVKGEGERESYDEEEEGDEEKMKNAEKEHEAPSTKKGDREGFSSTRQKKSESRRGETDEEEEEERDNDLVLRSYFESILDARRERAEELAIQKTCGIHDVYCETHHDEEEEDLLHTHQRKTEDLAKKKQIRLLTPSTLLGGEVCLSSLDEVTSPFGLLEGTGANANKKKRREEEEEFCEGANNKRKSEEEKERMVKKEKEKKEEEGLKEEERKKMIVRIVEAGLVPWLRKLHLLAHVTYPPQALPFDEIRGTYEMLGGADVTEASVLSCSLSSSSFQQPSSLLHPSRWSSSSSSSSFFASSTSSSSPSFPQTSPSSYLARQITTSLSDLLSPDQIDLYDPSEECSMLLEALPLPRSIQRFLFGKSDESYDEEEEEEDDMGHMLTSHESDEKEDDEEEEDSLDVSERRKESSLLSWIASSEKERKQIAKTLGCCASTSMKRNFDPWKKISEAHAQFLASLSAFPPLAVSLSTLVPIVVSSRDGHDSILHLFKRQLQAFLSSASTAVSPSPFLHPSLYGDGMELSPHERGFFSEKEEKDPVFSFRNLDPLLRYHMLYFHPLSRRFLPEDFVSFLSYTKMKCSLLYSTEIRSLGGDAEEEQEGERKTIVAVCMAQYLPHPTVLPKLYQQFYNYFLQLGAFTSPTGIYVTPPSCGVCLTCGAFLCAMDCCDMRVPASGGSTRTFNRLMNLRRHAISCGMGIALYLHLSASAVYVAAVDTAVDRDAKWGCLHLDVYGEEDPLLKRGKPLHLSLNRLCRLTDDWRQHQLRLLRRLQWSRMESSVTNHATQGM</sequence>
<proteinExistence type="predicted"/>
<dbReference type="PANTHER" id="PTHR36812:SF9">
    <property type="entry name" value="MYB-LIKE PROTEIN X ISOFORM X1"/>
    <property type="match status" value="1"/>
</dbReference>
<feature type="region of interest" description="Disordered" evidence="1">
    <location>
        <begin position="775"/>
        <end position="925"/>
    </location>
</feature>
<feature type="region of interest" description="Disordered" evidence="1">
    <location>
        <begin position="1973"/>
        <end position="2000"/>
    </location>
</feature>
<gene>
    <name evidence="3" type="ORF">CSUI_007422</name>
</gene>
<dbReference type="PANTHER" id="PTHR36812">
    <property type="entry name" value="NEUROFILAMENT TRIPLET M PROTEIN-LIKE PROTEIN"/>
    <property type="match status" value="1"/>
</dbReference>
<feature type="compositionally biased region" description="Basic and acidic residues" evidence="1">
    <location>
        <begin position="1626"/>
        <end position="1639"/>
    </location>
</feature>
<feature type="region of interest" description="Disordered" evidence="1">
    <location>
        <begin position="1306"/>
        <end position="1333"/>
    </location>
</feature>
<protein>
    <submittedName>
        <fullName evidence="3">Zinc finger in n-recognin protein</fullName>
    </submittedName>
</protein>
<feature type="region of interest" description="Disordered" evidence="1">
    <location>
        <begin position="1"/>
        <end position="85"/>
    </location>
</feature>
<dbReference type="RefSeq" id="XP_067920453.1">
    <property type="nucleotide sequence ID" value="XM_068067567.1"/>
</dbReference>
<feature type="region of interest" description="Disordered" evidence="1">
    <location>
        <begin position="2129"/>
        <end position="2433"/>
    </location>
</feature>
<feature type="compositionally biased region" description="Basic and acidic residues" evidence="1">
    <location>
        <begin position="1722"/>
        <end position="1731"/>
    </location>
</feature>
<feature type="compositionally biased region" description="Acidic residues" evidence="1">
    <location>
        <begin position="2625"/>
        <end position="2634"/>
    </location>
</feature>
<feature type="compositionally biased region" description="Basic and acidic residues" evidence="1">
    <location>
        <begin position="742"/>
        <end position="758"/>
    </location>
</feature>
<feature type="compositionally biased region" description="Basic and acidic residues" evidence="1">
    <location>
        <begin position="56"/>
        <end position="76"/>
    </location>
</feature>
<feature type="compositionally biased region" description="Basic and acidic residues" evidence="1">
    <location>
        <begin position="317"/>
        <end position="326"/>
    </location>
</feature>
<feature type="compositionally biased region" description="Basic and acidic residues" evidence="1">
    <location>
        <begin position="334"/>
        <end position="364"/>
    </location>
</feature>
<feature type="region of interest" description="Disordered" evidence="1">
    <location>
        <begin position="126"/>
        <end position="145"/>
    </location>
</feature>
<feature type="compositionally biased region" description="Low complexity" evidence="1">
    <location>
        <begin position="431"/>
        <end position="440"/>
    </location>
</feature>
<feature type="region of interest" description="Disordered" evidence="1">
    <location>
        <begin position="170"/>
        <end position="215"/>
    </location>
</feature>
<feature type="compositionally biased region" description="Polar residues" evidence="1">
    <location>
        <begin position="1538"/>
        <end position="1554"/>
    </location>
</feature>
<feature type="compositionally biased region" description="Low complexity" evidence="1">
    <location>
        <begin position="1322"/>
        <end position="1332"/>
    </location>
</feature>
<feature type="region of interest" description="Disordered" evidence="1">
    <location>
        <begin position="1066"/>
        <end position="1135"/>
    </location>
</feature>
<feature type="compositionally biased region" description="Basic and acidic residues" evidence="1">
    <location>
        <begin position="1384"/>
        <end position="1396"/>
    </location>
</feature>
<feature type="compositionally biased region" description="Low complexity" evidence="1">
    <location>
        <begin position="957"/>
        <end position="987"/>
    </location>
</feature>
<feature type="compositionally biased region" description="Polar residues" evidence="1">
    <location>
        <begin position="731"/>
        <end position="741"/>
    </location>
</feature>
<evidence type="ECO:0000313" key="4">
    <source>
        <dbReference type="Proteomes" id="UP000221165"/>
    </source>
</evidence>
<feature type="compositionally biased region" description="Polar residues" evidence="1">
    <location>
        <begin position="391"/>
        <end position="407"/>
    </location>
</feature>
<feature type="compositionally biased region" description="Low complexity" evidence="1">
    <location>
        <begin position="874"/>
        <end position="891"/>
    </location>
</feature>
<feature type="compositionally biased region" description="Gly residues" evidence="1">
    <location>
        <begin position="632"/>
        <end position="650"/>
    </location>
</feature>
<feature type="compositionally biased region" description="Polar residues" evidence="1">
    <location>
        <begin position="997"/>
        <end position="1010"/>
    </location>
</feature>
<feature type="compositionally biased region" description="Acidic residues" evidence="1">
    <location>
        <begin position="1887"/>
        <end position="1897"/>
    </location>
</feature>
<reference evidence="3 4" key="1">
    <citation type="journal article" date="2017" name="Int. J. Parasitol.">
        <title>The genome of the protozoan parasite Cystoisospora suis and a reverse vaccinology approach to identify vaccine candidates.</title>
        <authorList>
            <person name="Palmieri N."/>
            <person name="Shrestha A."/>
            <person name="Ruttkowski B."/>
            <person name="Beck T."/>
            <person name="Vogl C."/>
            <person name="Tomley F."/>
            <person name="Blake D.P."/>
            <person name="Joachim A."/>
        </authorList>
    </citation>
    <scope>NUCLEOTIDE SEQUENCE [LARGE SCALE GENOMIC DNA]</scope>
    <source>
        <strain evidence="3 4">Wien I</strain>
    </source>
</reference>
<feature type="compositionally biased region" description="Basic and acidic residues" evidence="1">
    <location>
        <begin position="2050"/>
        <end position="2072"/>
    </location>
</feature>
<feature type="region of interest" description="Disordered" evidence="1">
    <location>
        <begin position="2728"/>
        <end position="2776"/>
    </location>
</feature>
<feature type="compositionally biased region" description="Basic and acidic residues" evidence="1">
    <location>
        <begin position="1860"/>
        <end position="1886"/>
    </location>
</feature>
<name>A0A2C6KMJ3_9APIC</name>
<feature type="compositionally biased region" description="Basic and acidic residues" evidence="1">
    <location>
        <begin position="2252"/>
        <end position="2274"/>
    </location>
</feature>
<feature type="compositionally biased region" description="Acidic residues" evidence="1">
    <location>
        <begin position="2137"/>
        <end position="2146"/>
    </location>
</feature>
<feature type="compositionally biased region" description="Polar residues" evidence="1">
    <location>
        <begin position="892"/>
        <end position="903"/>
    </location>
</feature>
<feature type="compositionally biased region" description="Polar residues" evidence="1">
    <location>
        <begin position="707"/>
        <end position="717"/>
    </location>
</feature>
<dbReference type="VEuPathDB" id="ToxoDB:CSUI_007422"/>
<feature type="compositionally biased region" description="Acidic residues" evidence="1">
    <location>
        <begin position="1741"/>
        <end position="1750"/>
    </location>
</feature>
<feature type="compositionally biased region" description="Acidic residues" evidence="1">
    <location>
        <begin position="2578"/>
        <end position="2587"/>
    </location>
</feature>
<feature type="region of interest" description="Disordered" evidence="1">
    <location>
        <begin position="599"/>
        <end position="664"/>
    </location>
</feature>
<feature type="compositionally biased region" description="Acidic residues" evidence="1">
    <location>
        <begin position="2396"/>
        <end position="2415"/>
    </location>
</feature>